<comment type="subcellular location">
    <subcellularLocation>
        <location evidence="1">Cell membrane</location>
        <topology evidence="1">Multi-pass membrane protein</topology>
    </subcellularLocation>
</comment>
<dbReference type="Pfam" id="PF01757">
    <property type="entry name" value="Acyl_transf_3"/>
    <property type="match status" value="1"/>
</dbReference>
<dbReference type="PANTHER" id="PTHR23028:SF53">
    <property type="entry name" value="ACYL_TRANSF_3 DOMAIN-CONTAINING PROTEIN"/>
    <property type="match status" value="1"/>
</dbReference>
<feature type="transmembrane region" description="Helical" evidence="8">
    <location>
        <begin position="271"/>
        <end position="294"/>
    </location>
</feature>
<keyword evidence="6 8" id="KW-0472">Membrane</keyword>
<keyword evidence="7 11" id="KW-0012">Acyltransferase</keyword>
<dbReference type="InterPro" id="IPR050879">
    <property type="entry name" value="Acyltransferase_3"/>
</dbReference>
<keyword evidence="3" id="KW-0808">Transferase</keyword>
<dbReference type="RefSeq" id="WP_172237627.1">
    <property type="nucleotide sequence ID" value="NZ_JABFDP010000017.1"/>
</dbReference>
<dbReference type="InterPro" id="IPR002656">
    <property type="entry name" value="Acyl_transf_3_dom"/>
</dbReference>
<dbReference type="InterPro" id="IPR036514">
    <property type="entry name" value="SGNH_hydro_sf"/>
</dbReference>
<comment type="caution">
    <text evidence="11">The sequence shown here is derived from an EMBL/GenBank/DDBJ whole genome shotgun (WGS) entry which is preliminary data.</text>
</comment>
<feature type="transmembrane region" description="Helical" evidence="8">
    <location>
        <begin position="314"/>
        <end position="331"/>
    </location>
</feature>
<evidence type="ECO:0000256" key="4">
    <source>
        <dbReference type="ARBA" id="ARBA00022692"/>
    </source>
</evidence>
<evidence type="ECO:0000256" key="3">
    <source>
        <dbReference type="ARBA" id="ARBA00022679"/>
    </source>
</evidence>
<sequence>MSSTEYRPDIDCLRAFAVSSVIAFHYDISPFRSGYVGVDVFFVISGFLITRIIRAETRAGTFSIAAFYRRRARRILPAAFAMLCATLLAACVVLLPQQTLSAAQQALSVLAFSSNILFWSQQGYFDAAAITKPLLHTWSLGVEEQYYFIFPALAPAIFARRRSLMLASLVAICVASFLLCVVQTRIQPAAAFYLLPARAWQLALGALLAVEIVPPLRSQRLRIGAATLGWIALGASVNVFSPRTPYPGVAALLPCLGTAAVIWAQPTPNRLVLAATRPMIAVGLWSYSLYLWHWPVVSFATAIWGPPSSAMDKLGLLAACTALALASFYLVEQPARRAEWPVTARRLAASGAAALLIAVITIWSAGFPGRFSPQQQALAGFINYDHSGVYEEGTCFLSPGQTFEALQPSCLARGPGSNILLWGDSHAAHLVDGLKRAMSQATLRRATMAQCVPYLERGQSAACGEFNRRLPELLREHAPDIVILSGNWTRSVMAPAARADLFATIAAATAAGSRVVVIGPSPQFDRPLPHLLIASSRFGVDSDGHVPTMFFAVDDFLRDLLKSVPQTDYVSLLDLLCPDKHCVLQTADGAPLAWDDGHFTAQGSELAATRIVAASPALSSAGTISSIGEQGAAQSR</sequence>
<evidence type="ECO:0000313" key="11">
    <source>
        <dbReference type="EMBL" id="MBR1139558.1"/>
    </source>
</evidence>
<evidence type="ECO:0000256" key="6">
    <source>
        <dbReference type="ARBA" id="ARBA00023136"/>
    </source>
</evidence>
<dbReference type="Gene3D" id="3.40.50.1110">
    <property type="entry name" value="SGNH hydrolase"/>
    <property type="match status" value="1"/>
</dbReference>
<evidence type="ECO:0000256" key="2">
    <source>
        <dbReference type="ARBA" id="ARBA00022475"/>
    </source>
</evidence>
<feature type="domain" description="Acyltransferase 3" evidence="9">
    <location>
        <begin position="9"/>
        <end position="326"/>
    </location>
</feature>
<feature type="domain" description="SGNH" evidence="10">
    <location>
        <begin position="408"/>
        <end position="611"/>
    </location>
</feature>
<gene>
    <name evidence="11" type="ORF">JQ619_27750</name>
</gene>
<keyword evidence="2" id="KW-1003">Cell membrane</keyword>
<keyword evidence="4 8" id="KW-0812">Transmembrane</keyword>
<evidence type="ECO:0000256" key="8">
    <source>
        <dbReference type="SAM" id="Phobius"/>
    </source>
</evidence>
<evidence type="ECO:0000259" key="9">
    <source>
        <dbReference type="Pfam" id="PF01757"/>
    </source>
</evidence>
<evidence type="ECO:0000259" key="10">
    <source>
        <dbReference type="Pfam" id="PF19040"/>
    </source>
</evidence>
<feature type="transmembrane region" description="Helical" evidence="8">
    <location>
        <begin position="164"/>
        <end position="184"/>
    </location>
</feature>
<evidence type="ECO:0000313" key="12">
    <source>
        <dbReference type="Proteomes" id="UP001314635"/>
    </source>
</evidence>
<dbReference type="Pfam" id="PF19040">
    <property type="entry name" value="SGNH"/>
    <property type="match status" value="1"/>
</dbReference>
<keyword evidence="5 8" id="KW-1133">Transmembrane helix</keyword>
<feature type="transmembrane region" description="Helical" evidence="8">
    <location>
        <begin position="75"/>
        <end position="96"/>
    </location>
</feature>
<feature type="transmembrane region" description="Helical" evidence="8">
    <location>
        <begin position="246"/>
        <end position="264"/>
    </location>
</feature>
<evidence type="ECO:0000256" key="5">
    <source>
        <dbReference type="ARBA" id="ARBA00022989"/>
    </source>
</evidence>
<feature type="transmembrane region" description="Helical" evidence="8">
    <location>
        <begin position="34"/>
        <end position="54"/>
    </location>
</feature>
<dbReference type="Proteomes" id="UP001314635">
    <property type="component" value="Unassembled WGS sequence"/>
</dbReference>
<name>A0ABS5GDZ5_9BRAD</name>
<keyword evidence="12" id="KW-1185">Reference proteome</keyword>
<dbReference type="PANTHER" id="PTHR23028">
    <property type="entry name" value="ACETYLTRANSFERASE"/>
    <property type="match status" value="1"/>
</dbReference>
<organism evidence="11 12">
    <name type="scientific">Bradyrhizobium denitrificans</name>
    <dbReference type="NCBI Taxonomy" id="2734912"/>
    <lineage>
        <taxon>Bacteria</taxon>
        <taxon>Pseudomonadati</taxon>
        <taxon>Pseudomonadota</taxon>
        <taxon>Alphaproteobacteria</taxon>
        <taxon>Hyphomicrobiales</taxon>
        <taxon>Nitrobacteraceae</taxon>
        <taxon>Bradyrhizobium</taxon>
    </lineage>
</organism>
<dbReference type="GO" id="GO:0016746">
    <property type="term" value="F:acyltransferase activity"/>
    <property type="evidence" value="ECO:0007669"/>
    <property type="project" value="UniProtKB-KW"/>
</dbReference>
<accession>A0ABS5GDZ5</accession>
<evidence type="ECO:0000256" key="7">
    <source>
        <dbReference type="ARBA" id="ARBA00023315"/>
    </source>
</evidence>
<feature type="transmembrane region" description="Helical" evidence="8">
    <location>
        <begin position="102"/>
        <end position="119"/>
    </location>
</feature>
<reference evidence="12" key="1">
    <citation type="journal article" date="2021" name="ISME J.">
        <title>Evolutionary origin and ecological implication of a unique nif island in free-living Bradyrhizobium lineages.</title>
        <authorList>
            <person name="Tao J."/>
        </authorList>
    </citation>
    <scope>NUCLEOTIDE SEQUENCE [LARGE SCALE GENOMIC DNA]</scope>
    <source>
        <strain evidence="12">SZCCT0094</strain>
    </source>
</reference>
<protein>
    <submittedName>
        <fullName evidence="11">Acyltransferase</fullName>
    </submittedName>
</protein>
<feature type="transmembrane region" description="Helical" evidence="8">
    <location>
        <begin position="343"/>
        <end position="366"/>
    </location>
</feature>
<dbReference type="InterPro" id="IPR043968">
    <property type="entry name" value="SGNH"/>
</dbReference>
<evidence type="ECO:0000256" key="1">
    <source>
        <dbReference type="ARBA" id="ARBA00004651"/>
    </source>
</evidence>
<proteinExistence type="predicted"/>
<dbReference type="EMBL" id="JAFCLK010000030">
    <property type="protein sequence ID" value="MBR1139558.1"/>
    <property type="molecule type" value="Genomic_DNA"/>
</dbReference>
<dbReference type="SUPFAM" id="SSF52266">
    <property type="entry name" value="SGNH hydrolase"/>
    <property type="match status" value="1"/>
</dbReference>